<protein>
    <submittedName>
        <fullName evidence="1">Uncharacterized protein</fullName>
    </submittedName>
</protein>
<dbReference type="AlphaFoldDB" id="X1R798"/>
<feature type="non-terminal residue" evidence="1">
    <location>
        <position position="122"/>
    </location>
</feature>
<gene>
    <name evidence="1" type="ORF">S06H3_64237</name>
</gene>
<name>X1R798_9ZZZZ</name>
<evidence type="ECO:0000313" key="1">
    <source>
        <dbReference type="EMBL" id="GAI51464.1"/>
    </source>
</evidence>
<proteinExistence type="predicted"/>
<dbReference type="EMBL" id="BARV01042845">
    <property type="protein sequence ID" value="GAI51464.1"/>
    <property type="molecule type" value="Genomic_DNA"/>
</dbReference>
<organism evidence="1">
    <name type="scientific">marine sediment metagenome</name>
    <dbReference type="NCBI Taxonomy" id="412755"/>
    <lineage>
        <taxon>unclassified sequences</taxon>
        <taxon>metagenomes</taxon>
        <taxon>ecological metagenomes</taxon>
    </lineage>
</organism>
<accession>X1R798</accession>
<reference evidence="1" key="1">
    <citation type="journal article" date="2014" name="Front. Microbiol.">
        <title>High frequency of phylogenetically diverse reductive dehalogenase-homologous genes in deep subseafloor sedimentary metagenomes.</title>
        <authorList>
            <person name="Kawai M."/>
            <person name="Futagami T."/>
            <person name="Toyoda A."/>
            <person name="Takaki Y."/>
            <person name="Nishi S."/>
            <person name="Hori S."/>
            <person name="Arai W."/>
            <person name="Tsubouchi T."/>
            <person name="Morono Y."/>
            <person name="Uchiyama I."/>
            <person name="Ito T."/>
            <person name="Fujiyama A."/>
            <person name="Inagaki F."/>
            <person name="Takami H."/>
        </authorList>
    </citation>
    <scope>NUCLEOTIDE SEQUENCE</scope>
    <source>
        <strain evidence="1">Expedition CK06-06</strain>
    </source>
</reference>
<sequence length="122" mass="13433">MNDRYPYLPGDVVNASTYNFPVHYKILEEITVERMMKADPTLRDSVIRGAKELQEQGVRAIVGACGYFANYQEKTAAALDIPVYISSLLQAPIIKRGLKPDQKVGIMCANANALTPGLLSQC</sequence>
<comment type="caution">
    <text evidence="1">The sequence shown here is derived from an EMBL/GenBank/DDBJ whole genome shotgun (WGS) entry which is preliminary data.</text>
</comment>